<dbReference type="InterPro" id="IPR040790">
    <property type="entry name" value="Kindlin_2_N"/>
</dbReference>
<dbReference type="Proteomes" id="UP001642540">
    <property type="component" value="Unassembled WGS sequence"/>
</dbReference>
<dbReference type="Pfam" id="PF18124">
    <property type="entry name" value="Kindlin_2_N"/>
    <property type="match status" value="1"/>
</dbReference>
<comment type="caution">
    <text evidence="2">The sequence shown here is derived from an EMBL/GenBank/DDBJ whole genome shotgun (WGS) entry which is preliminary data.</text>
</comment>
<evidence type="ECO:0000313" key="3">
    <source>
        <dbReference type="Proteomes" id="UP001642540"/>
    </source>
</evidence>
<dbReference type="EMBL" id="CAXLJM020000024">
    <property type="protein sequence ID" value="CAL8090600.1"/>
    <property type="molecule type" value="Genomic_DNA"/>
</dbReference>
<evidence type="ECO:0000259" key="1">
    <source>
        <dbReference type="Pfam" id="PF18124"/>
    </source>
</evidence>
<name>A0ABP1QCG0_9HEXA</name>
<dbReference type="PANTHER" id="PTHR16160:SF13">
    <property type="entry name" value="FERMITIN 2-RELATED"/>
    <property type="match status" value="1"/>
</dbReference>
<accession>A0ABP1QCG0</accession>
<feature type="domain" description="Kindlin-2 N-terminal" evidence="1">
    <location>
        <begin position="8"/>
        <end position="56"/>
    </location>
</feature>
<dbReference type="PANTHER" id="PTHR16160">
    <property type="entry name" value="FERMITIN 2-RELATED"/>
    <property type="match status" value="1"/>
</dbReference>
<gene>
    <name evidence="2" type="ORF">ODALV1_LOCUS7697</name>
</gene>
<reference evidence="2 3" key="1">
    <citation type="submission" date="2024-08" db="EMBL/GenBank/DDBJ databases">
        <authorList>
            <person name="Cucini C."/>
            <person name="Frati F."/>
        </authorList>
    </citation>
    <scope>NUCLEOTIDE SEQUENCE [LARGE SCALE GENOMIC DNA]</scope>
</reference>
<sequence>MFADGNLVGDGSWELRILVTDLNEEPKTLRVKGDLHIGGLMLQLVEDLDFITNSISSNQQTPPLLSFSELRCELA</sequence>
<protein>
    <recommendedName>
        <fullName evidence="1">Kindlin-2 N-terminal domain-containing protein</fullName>
    </recommendedName>
</protein>
<dbReference type="InterPro" id="IPR037843">
    <property type="entry name" value="Kindlin/fermitin"/>
</dbReference>
<dbReference type="Gene3D" id="3.10.20.90">
    <property type="entry name" value="Phosphatidylinositol 3-kinase Catalytic Subunit, Chain A, domain 1"/>
    <property type="match status" value="1"/>
</dbReference>
<evidence type="ECO:0000313" key="2">
    <source>
        <dbReference type="EMBL" id="CAL8090600.1"/>
    </source>
</evidence>
<proteinExistence type="predicted"/>
<keyword evidence="3" id="KW-1185">Reference proteome</keyword>
<organism evidence="2 3">
    <name type="scientific">Orchesella dallaii</name>
    <dbReference type="NCBI Taxonomy" id="48710"/>
    <lineage>
        <taxon>Eukaryota</taxon>
        <taxon>Metazoa</taxon>
        <taxon>Ecdysozoa</taxon>
        <taxon>Arthropoda</taxon>
        <taxon>Hexapoda</taxon>
        <taxon>Collembola</taxon>
        <taxon>Entomobryomorpha</taxon>
        <taxon>Entomobryoidea</taxon>
        <taxon>Orchesellidae</taxon>
        <taxon>Orchesellinae</taxon>
        <taxon>Orchesella</taxon>
    </lineage>
</organism>